<keyword evidence="2 8" id="KW-0028">Amino-acid biosynthesis</keyword>
<dbReference type="CDD" id="cd04242">
    <property type="entry name" value="AAK_G5K_ProB"/>
    <property type="match status" value="1"/>
</dbReference>
<evidence type="ECO:0000256" key="8">
    <source>
        <dbReference type="HAMAP-Rule" id="MF_00456"/>
    </source>
</evidence>
<evidence type="ECO:0000256" key="3">
    <source>
        <dbReference type="ARBA" id="ARBA00022650"/>
    </source>
</evidence>
<keyword evidence="4 8" id="KW-0808">Transferase</keyword>
<comment type="similarity">
    <text evidence="8">Belongs to the glutamate 5-kinase family.</text>
</comment>
<evidence type="ECO:0000256" key="1">
    <source>
        <dbReference type="ARBA" id="ARBA00022490"/>
    </source>
</evidence>
<keyword evidence="6 8" id="KW-0418">Kinase</keyword>
<feature type="binding site" evidence="8">
    <location>
        <position position="47"/>
    </location>
    <ligand>
        <name>substrate</name>
    </ligand>
</feature>
<dbReference type="SUPFAM" id="SSF53633">
    <property type="entry name" value="Carbamate kinase-like"/>
    <property type="match status" value="1"/>
</dbReference>
<feature type="binding site" evidence="8">
    <location>
        <position position="7"/>
    </location>
    <ligand>
        <name>ATP</name>
        <dbReference type="ChEBI" id="CHEBI:30616"/>
    </ligand>
</feature>
<comment type="caution">
    <text evidence="10">The sequence shown here is derived from an EMBL/GenBank/DDBJ whole genome shotgun (WGS) entry which is preliminary data.</text>
</comment>
<dbReference type="GeneID" id="72480888"/>
<comment type="subcellular location">
    <subcellularLocation>
        <location evidence="8">Cytoplasm</location>
    </subcellularLocation>
</comment>
<keyword evidence="1 8" id="KW-0963">Cytoplasm</keyword>
<evidence type="ECO:0000313" key="11">
    <source>
        <dbReference type="Proteomes" id="UP000216189"/>
    </source>
</evidence>
<protein>
    <recommendedName>
        <fullName evidence="8">Glutamate 5-kinase</fullName>
        <ecNumber evidence="8">2.7.2.11</ecNumber>
    </recommendedName>
    <alternativeName>
        <fullName evidence="8">Gamma-glutamyl kinase</fullName>
        <shortName evidence="8">GK</shortName>
    </alternativeName>
</protein>
<dbReference type="InterPro" id="IPR036393">
    <property type="entry name" value="AceGlu_kinase-like_sf"/>
</dbReference>
<name>A0ABX4EHP6_SEGBR</name>
<comment type="function">
    <text evidence="8">Catalyzes the transfer of a phosphate group to glutamate to form L-glutamate 5-phosphate.</text>
</comment>
<dbReference type="InterPro" id="IPR005715">
    <property type="entry name" value="Glu_5kinase/COase_Synthase"/>
</dbReference>
<dbReference type="SMART" id="SM00359">
    <property type="entry name" value="PUA"/>
    <property type="match status" value="1"/>
</dbReference>
<comment type="catalytic activity">
    <reaction evidence="8">
        <text>L-glutamate + ATP = L-glutamyl 5-phosphate + ADP</text>
        <dbReference type="Rhea" id="RHEA:14877"/>
        <dbReference type="ChEBI" id="CHEBI:29985"/>
        <dbReference type="ChEBI" id="CHEBI:30616"/>
        <dbReference type="ChEBI" id="CHEBI:58274"/>
        <dbReference type="ChEBI" id="CHEBI:456216"/>
        <dbReference type="EC" id="2.7.2.11"/>
    </reaction>
</comment>
<comment type="caution">
    <text evidence="8">Lacks conserved residue(s) required for the propagation of feature annotation.</text>
</comment>
<accession>A0ABX4EHP6</accession>
<dbReference type="InterPro" id="IPR001048">
    <property type="entry name" value="Asp/Glu/Uridylate_kinase"/>
</dbReference>
<evidence type="ECO:0000256" key="6">
    <source>
        <dbReference type="ARBA" id="ARBA00022777"/>
    </source>
</evidence>
<dbReference type="Gene3D" id="2.30.130.10">
    <property type="entry name" value="PUA domain"/>
    <property type="match status" value="1"/>
</dbReference>
<evidence type="ECO:0000256" key="7">
    <source>
        <dbReference type="ARBA" id="ARBA00022840"/>
    </source>
</evidence>
<dbReference type="SUPFAM" id="SSF88697">
    <property type="entry name" value="PUA domain-like"/>
    <property type="match status" value="1"/>
</dbReference>
<keyword evidence="3 8" id="KW-0641">Proline biosynthesis</keyword>
<evidence type="ECO:0000313" key="10">
    <source>
        <dbReference type="EMBL" id="OYP55452.1"/>
    </source>
</evidence>
<comment type="pathway">
    <text evidence="8">Amino-acid biosynthesis; L-proline biosynthesis; L-glutamate 5-semialdehyde from L-glutamate: step 1/2.</text>
</comment>
<dbReference type="InterPro" id="IPR041739">
    <property type="entry name" value="G5K_ProB"/>
</dbReference>
<sequence length="356" mass="39887">MSRIVVKVGSNVLTRDDGKLDVTRMSAIVDQIVWLKKNGHEIILVSSGAMACGRNELKVENKLDSVEQRQLFSALGQVKLIGLYYDLFREFNIHVGQVLTMKESFSTRGEYLNQRACMNVMLKNDVIPIVNENDTVSVTELMFTDNDELSGLIASMMDCDTLIILSNVDGIYNGDPKEPHTRVIPMVNYDRDLDEYIQETKSGFGRGGMITKTRIARKVAEEGVRVIIANGKTENILVDLITHPQETMHTEFRPNPNPTSQVKKWIAHSEDFAKGKIHINAKAEEILKGKKAASLLLVGVTSIEGVFEEGDIINVVDDKDKVIAVGRSSYSSEEAIKLIGEHDIKPLIHYDYLYME</sequence>
<dbReference type="NCBIfam" id="TIGR01027">
    <property type="entry name" value="proB"/>
    <property type="match status" value="1"/>
</dbReference>
<dbReference type="CDD" id="cd21157">
    <property type="entry name" value="PUA_G5K"/>
    <property type="match status" value="1"/>
</dbReference>
<dbReference type="PIRSF" id="PIRSF000729">
    <property type="entry name" value="GK"/>
    <property type="match status" value="1"/>
</dbReference>
<dbReference type="InterPro" id="IPR019797">
    <property type="entry name" value="Glutamate_5-kinase_CS"/>
</dbReference>
<dbReference type="InterPro" id="IPR015947">
    <property type="entry name" value="PUA-like_sf"/>
</dbReference>
<dbReference type="Pfam" id="PF00696">
    <property type="entry name" value="AA_kinase"/>
    <property type="match status" value="1"/>
</dbReference>
<keyword evidence="11" id="KW-1185">Reference proteome</keyword>
<dbReference type="PROSITE" id="PS00902">
    <property type="entry name" value="GLUTAMATE_5_KINASE"/>
    <property type="match status" value="1"/>
</dbReference>
<dbReference type="HAMAP" id="MF_00456">
    <property type="entry name" value="ProB"/>
    <property type="match status" value="1"/>
</dbReference>
<keyword evidence="5 8" id="KW-0547">Nucleotide-binding</keyword>
<keyword evidence="7 8" id="KW-0067">ATP-binding</keyword>
<evidence type="ECO:0000256" key="5">
    <source>
        <dbReference type="ARBA" id="ARBA00022741"/>
    </source>
</evidence>
<dbReference type="Pfam" id="PF01472">
    <property type="entry name" value="PUA"/>
    <property type="match status" value="1"/>
</dbReference>
<feature type="domain" description="PUA" evidence="9">
    <location>
        <begin position="275"/>
        <end position="348"/>
    </location>
</feature>
<dbReference type="RefSeq" id="WP_074547951.1">
    <property type="nucleotide sequence ID" value="NZ_CAMHCI010000037.1"/>
</dbReference>
<dbReference type="PROSITE" id="PS50890">
    <property type="entry name" value="PUA"/>
    <property type="match status" value="1"/>
</dbReference>
<dbReference type="PANTHER" id="PTHR43654:SF1">
    <property type="entry name" value="ISOPENTENYL PHOSPHATE KINASE"/>
    <property type="match status" value="1"/>
</dbReference>
<dbReference type="InterPro" id="IPR011529">
    <property type="entry name" value="Glu_5kinase"/>
</dbReference>
<dbReference type="Gene3D" id="3.40.1160.10">
    <property type="entry name" value="Acetylglutamate kinase-like"/>
    <property type="match status" value="2"/>
</dbReference>
<feature type="binding site" evidence="8">
    <location>
        <position position="146"/>
    </location>
    <ligand>
        <name>substrate</name>
    </ligand>
</feature>
<evidence type="ECO:0000256" key="2">
    <source>
        <dbReference type="ARBA" id="ARBA00022605"/>
    </source>
</evidence>
<evidence type="ECO:0000259" key="9">
    <source>
        <dbReference type="SMART" id="SM00359"/>
    </source>
</evidence>
<reference evidence="10 11" key="1">
    <citation type="submission" date="2017-08" db="EMBL/GenBank/DDBJ databases">
        <title>Comparative genomics of non-oral Prevotella species.</title>
        <authorList>
            <person name="Accetto T."/>
            <person name="Nograsek B."/>
            <person name="Avgustin G."/>
        </authorList>
    </citation>
    <scope>NUCLEOTIDE SEQUENCE [LARGE SCALE GENOMIC DNA]</scope>
    <source>
        <strain evidence="10 11">TC1-1</strain>
    </source>
</reference>
<feature type="binding site" evidence="8">
    <location>
        <position position="134"/>
    </location>
    <ligand>
        <name>substrate</name>
    </ligand>
</feature>
<dbReference type="EMBL" id="NPJF01000029">
    <property type="protein sequence ID" value="OYP55452.1"/>
    <property type="molecule type" value="Genomic_DNA"/>
</dbReference>
<dbReference type="InterPro" id="IPR036974">
    <property type="entry name" value="PUA_sf"/>
</dbReference>
<evidence type="ECO:0000256" key="4">
    <source>
        <dbReference type="ARBA" id="ARBA00022679"/>
    </source>
</evidence>
<gene>
    <name evidence="8 10" type="primary">proB</name>
    <name evidence="10" type="ORF">CIK91_06525</name>
</gene>
<dbReference type="EC" id="2.7.2.11" evidence="8"/>
<dbReference type="InterPro" id="IPR002478">
    <property type="entry name" value="PUA"/>
</dbReference>
<dbReference type="PRINTS" id="PR00474">
    <property type="entry name" value="GLU5KINASE"/>
</dbReference>
<organism evidence="10 11">
    <name type="scientific">Segatella bryantii</name>
    <name type="common">Prevotella bryantii</name>
    <dbReference type="NCBI Taxonomy" id="77095"/>
    <lineage>
        <taxon>Bacteria</taxon>
        <taxon>Pseudomonadati</taxon>
        <taxon>Bacteroidota</taxon>
        <taxon>Bacteroidia</taxon>
        <taxon>Bacteroidales</taxon>
        <taxon>Prevotellaceae</taxon>
        <taxon>Segatella</taxon>
    </lineage>
</organism>
<dbReference type="PANTHER" id="PTHR43654">
    <property type="entry name" value="GLUTAMATE 5-KINASE"/>
    <property type="match status" value="1"/>
</dbReference>
<dbReference type="Proteomes" id="UP000216189">
    <property type="component" value="Unassembled WGS sequence"/>
</dbReference>
<proteinExistence type="inferred from homology"/>
<dbReference type="InterPro" id="IPR001057">
    <property type="entry name" value="Glu/AcGlu_kinase"/>
</dbReference>